<gene>
    <name evidence="1" type="ORF">CFIO01_01782</name>
</gene>
<dbReference type="AlphaFoldDB" id="A0A010QKA1"/>
<dbReference type="KEGG" id="cfj:CFIO01_01782"/>
<evidence type="ECO:0000313" key="2">
    <source>
        <dbReference type="Proteomes" id="UP000020467"/>
    </source>
</evidence>
<name>A0A010QKA1_9PEZI</name>
<organism evidence="1 2">
    <name type="scientific">Colletotrichum fioriniae PJ7</name>
    <dbReference type="NCBI Taxonomy" id="1445577"/>
    <lineage>
        <taxon>Eukaryota</taxon>
        <taxon>Fungi</taxon>
        <taxon>Dikarya</taxon>
        <taxon>Ascomycota</taxon>
        <taxon>Pezizomycotina</taxon>
        <taxon>Sordariomycetes</taxon>
        <taxon>Hypocreomycetidae</taxon>
        <taxon>Glomerellales</taxon>
        <taxon>Glomerellaceae</taxon>
        <taxon>Colletotrichum</taxon>
        <taxon>Colletotrichum acutatum species complex</taxon>
    </lineage>
</organism>
<sequence>MDPLSALRATYHIVLFGIELDQVPQEVRNSLELVRTCHADLQYLIEIRNELLPLLQRRPKVLERVNSIVETTHKGLVEVCEIVEKSRPRLNPGRSPFRSRLSWILLDSAQFKAQRPVISRHHASVLAELNFLRQIALLAPSPERGNGDDDVAKKPTMLFDNVALLEDLIGKANTSGTIPLCKPSIYVDVGLGSVTSLPAYPSDINPPEQRQPVDAIASQTFFAVPSGPSTVYSALSPPSVNTDCPKLPPDFLFSSLSKIDIPEHLLDQKQDAPSVLEHEEPGGEVLDSLRGVFLVVFAWNARVLQFGDHIGGSIYLKNISGKPSPDATTVGIPQPTSIRGVQPSKRQQCGCFKHDPGRNITTKHIIFIFNFHTCPIFVASVSRVVVAVVFTVRSTQTQGFPPVQHSRYIPIVRYSKGLRGCISWVRSSGY</sequence>
<keyword evidence="2" id="KW-1185">Reference proteome</keyword>
<dbReference type="OrthoDB" id="5240423at2759"/>
<reference evidence="1 2" key="1">
    <citation type="submission" date="2014-02" db="EMBL/GenBank/DDBJ databases">
        <title>The genome sequence of Colletotrichum fioriniae PJ7.</title>
        <authorList>
            <person name="Baroncelli R."/>
            <person name="Thon M.R."/>
        </authorList>
    </citation>
    <scope>NUCLEOTIDE SEQUENCE [LARGE SCALE GENOMIC DNA]</scope>
    <source>
        <strain evidence="1 2">PJ7</strain>
    </source>
</reference>
<comment type="caution">
    <text evidence="1">The sequence shown here is derived from an EMBL/GenBank/DDBJ whole genome shotgun (WGS) entry which is preliminary data.</text>
</comment>
<dbReference type="HOGENOM" id="CLU_637785_0_0_1"/>
<accession>A0A010QKA1</accession>
<proteinExistence type="predicted"/>
<dbReference type="EMBL" id="JARH01000760">
    <property type="protein sequence ID" value="EXF77135.1"/>
    <property type="molecule type" value="Genomic_DNA"/>
</dbReference>
<dbReference type="Proteomes" id="UP000020467">
    <property type="component" value="Unassembled WGS sequence"/>
</dbReference>
<dbReference type="eggNOG" id="ENOG502RJ3B">
    <property type="taxonomic scope" value="Eukaryota"/>
</dbReference>
<evidence type="ECO:0000313" key="1">
    <source>
        <dbReference type="EMBL" id="EXF77135.1"/>
    </source>
</evidence>
<protein>
    <submittedName>
        <fullName evidence="1">Uncharacterized protein</fullName>
    </submittedName>
</protein>